<name>A0ABW9QVA7_9ACTN</name>
<evidence type="ECO:0000256" key="1">
    <source>
        <dbReference type="SAM" id="MobiDB-lite"/>
    </source>
</evidence>
<organism evidence="2 3">
    <name type="scientific">Acidiferrimicrobium australe</name>
    <dbReference type="NCBI Taxonomy" id="2664430"/>
    <lineage>
        <taxon>Bacteria</taxon>
        <taxon>Bacillati</taxon>
        <taxon>Actinomycetota</taxon>
        <taxon>Acidimicrobiia</taxon>
        <taxon>Acidimicrobiales</taxon>
        <taxon>Acidimicrobiaceae</taxon>
        <taxon>Acidiferrimicrobium</taxon>
    </lineage>
</organism>
<keyword evidence="3" id="KW-1185">Reference proteome</keyword>
<dbReference type="EMBL" id="WJHE01000576">
    <property type="protein sequence ID" value="MST33373.1"/>
    <property type="molecule type" value="Genomic_DNA"/>
</dbReference>
<protein>
    <recommendedName>
        <fullName evidence="4">Transcriptional regulator</fullName>
    </recommendedName>
</protein>
<sequence>MPGWSGRADLAQAHLRLAAGHARRGGGPGLRSWLHAVAAECLARSGRVADALVQIERACETLAAGGAHDDPWWLDFYDPRRLDGFDAVVGLATAHAVLSRDATQRDARHARDWVERVLRLLPQPAEGPGLTPQDCVTLLDRAIGTALVGDDDGALRLVETAASTNSLTARVDRPATPEESAARTSSPWALRTGSAVGPIMRSSNRSGGDIELAPLCTSGCERFERRGVWGLAGGADDGVSCVERL</sequence>
<evidence type="ECO:0000313" key="2">
    <source>
        <dbReference type="EMBL" id="MST33373.1"/>
    </source>
</evidence>
<dbReference type="Proteomes" id="UP000437736">
    <property type="component" value="Unassembled WGS sequence"/>
</dbReference>
<feature type="region of interest" description="Disordered" evidence="1">
    <location>
        <begin position="166"/>
        <end position="189"/>
    </location>
</feature>
<accession>A0ABW9QVA7</accession>
<comment type="caution">
    <text evidence="2">The sequence shown here is derived from an EMBL/GenBank/DDBJ whole genome shotgun (WGS) entry which is preliminary data.</text>
</comment>
<proteinExistence type="predicted"/>
<gene>
    <name evidence="2" type="ORF">GHK86_11670</name>
</gene>
<evidence type="ECO:0000313" key="3">
    <source>
        <dbReference type="Proteomes" id="UP000437736"/>
    </source>
</evidence>
<evidence type="ECO:0008006" key="4">
    <source>
        <dbReference type="Google" id="ProtNLM"/>
    </source>
</evidence>
<reference evidence="2 3" key="1">
    <citation type="submission" date="2019-11" db="EMBL/GenBank/DDBJ databases">
        <title>Acidiferrimicrobium australis gen. nov., sp. nov., an acidophilic and obligately heterotrophic, member of the Actinobacteria that catalyses dissimilatory oxido- reduction of iron isolated from metal-rich acidic water in Chile.</title>
        <authorList>
            <person name="Gonzalez D."/>
            <person name="Huber K."/>
            <person name="Hedrich S."/>
            <person name="Rojas-Villalobos C."/>
            <person name="Quatrini R."/>
            <person name="Dinamarca M.A."/>
            <person name="Schwarz A."/>
            <person name="Canales C."/>
            <person name="Nancucheo I."/>
        </authorList>
    </citation>
    <scope>NUCLEOTIDE SEQUENCE [LARGE SCALE GENOMIC DNA]</scope>
    <source>
        <strain evidence="2 3">USS-CCA1</strain>
    </source>
</reference>